<dbReference type="Proteomes" id="UP000076078">
    <property type="component" value="Unassembled WGS sequence"/>
</dbReference>
<accession>A0A151ZHD6</accession>
<dbReference type="Pfam" id="PF00023">
    <property type="entry name" value="Ank"/>
    <property type="match status" value="1"/>
</dbReference>
<dbReference type="InterPro" id="IPR013783">
    <property type="entry name" value="Ig-like_fold"/>
</dbReference>
<dbReference type="InterPro" id="IPR036770">
    <property type="entry name" value="Ankyrin_rpt-contain_sf"/>
</dbReference>
<feature type="repeat" description="ANK" evidence="1">
    <location>
        <begin position="670"/>
        <end position="703"/>
    </location>
</feature>
<dbReference type="SUPFAM" id="SSF81296">
    <property type="entry name" value="E set domains"/>
    <property type="match status" value="1"/>
</dbReference>
<dbReference type="Pfam" id="PF01833">
    <property type="entry name" value="TIG"/>
    <property type="match status" value="1"/>
</dbReference>
<dbReference type="FunCoup" id="A0A151ZHD6">
    <property type="interactions" value="738"/>
</dbReference>
<dbReference type="SMART" id="SM00248">
    <property type="entry name" value="ANK"/>
    <property type="match status" value="6"/>
</dbReference>
<keyword evidence="4" id="KW-1185">Reference proteome</keyword>
<feature type="domain" description="IPT/TIG" evidence="2">
    <location>
        <begin position="417"/>
        <end position="501"/>
    </location>
</feature>
<dbReference type="SUPFAM" id="SSF48403">
    <property type="entry name" value="Ankyrin repeat"/>
    <property type="match status" value="1"/>
</dbReference>
<dbReference type="InParanoid" id="A0A151ZHD6"/>
<dbReference type="Gene3D" id="2.60.40.10">
    <property type="entry name" value="Immunoglobulins"/>
    <property type="match status" value="1"/>
</dbReference>
<proteinExistence type="predicted"/>
<organism evidence="3 4">
    <name type="scientific">Tieghemostelium lacteum</name>
    <name type="common">Slime mold</name>
    <name type="synonym">Dictyostelium lacteum</name>
    <dbReference type="NCBI Taxonomy" id="361077"/>
    <lineage>
        <taxon>Eukaryota</taxon>
        <taxon>Amoebozoa</taxon>
        <taxon>Evosea</taxon>
        <taxon>Eumycetozoa</taxon>
        <taxon>Dictyostelia</taxon>
        <taxon>Dictyosteliales</taxon>
        <taxon>Raperosteliaceae</taxon>
        <taxon>Tieghemostelium</taxon>
    </lineage>
</organism>
<sequence length="861" mass="97276">MNGFLQKPIGSTQQGPIGMIPNMAPGDPKLREALYTLSQVIEKMDSNQFDDIIYYQTKQLRQPLDMDDRQSLQQISSHTKVPMDYLEAIGRVSQSYYLYELLTQYCTEEHLSKISDALTVVFPVPLDGTEDQDILSSTQTIFKTQNYLSILQKLQQLFSKTPIDSLLHLQQQGSTEYLTQQQICETLDMKSDEYFLATSVKVLLQTDEQTLTTLVDSFPKFQSIQLIQLSLLPFKNIYEILDLKSNLCNLTQLYQIYPSNQPQPVALVTHYPVPNAEKKVELKIVEQPPERAVYRRNVKPYPAVMFDADSKLLNGNYYVNATLLRCNNFKEEPTYLSGNKLTQVGNSRVVTFRKLKVLITSHQQGESLFCFRFDLRKYNSDPEQNPNDFELVSSVHSNPICILSHSSQMKHSFVVDLPKVTEIVPIDGPCTGGTRVAILGANFADSPGIRLKFDNIEVIPEFHSQGTLTCYAPEHAPGTVQVKVSNSPKVWSSTFAHFTYMDSSSINVNNQQELNMLNLPKSVFGLDFSSSFTNFSIKDSSQVNLPSNPHVFRSTGKGNFINELDHNGYSLVHYSLFLESMELFNQLYQYSSQVNLQLRDKHGNTPLHYACMLNNTTVIRQLLAASCKNSINIQNNQGQSPLHLLISSGNEPLVRLFIQLGANVDMEDLDGMSPLHYACATIGGRDMVDCLLKSGSSVFAVDNEGDTPLHYAVREDNLPVIQLLLSHSQSLQQSCLDSQVPNYFSDCMNIDNDDDEEQLPLHLIENDDMETPLHLAASIKSSSHILHLLINQEEEEQEEEENVEDIKIVPERQIENINIKINSNNNNSSSNSKYLNQLLKSIQSNPSSPSTISFQNRQLLF</sequence>
<dbReference type="InterPro" id="IPR014756">
    <property type="entry name" value="Ig_E-set"/>
</dbReference>
<keyword evidence="1" id="KW-0040">ANK repeat</keyword>
<evidence type="ECO:0000259" key="2">
    <source>
        <dbReference type="SMART" id="SM00429"/>
    </source>
</evidence>
<evidence type="ECO:0000256" key="1">
    <source>
        <dbReference type="PROSITE-ProRule" id="PRU00023"/>
    </source>
</evidence>
<dbReference type="PROSITE" id="PS50297">
    <property type="entry name" value="ANK_REP_REGION"/>
    <property type="match status" value="4"/>
</dbReference>
<dbReference type="CDD" id="cd00102">
    <property type="entry name" value="IPT"/>
    <property type="match status" value="1"/>
</dbReference>
<dbReference type="Pfam" id="PF12796">
    <property type="entry name" value="Ank_2"/>
    <property type="match status" value="1"/>
</dbReference>
<dbReference type="EMBL" id="LODT01000028">
    <property type="protein sequence ID" value="KYQ93392.1"/>
    <property type="molecule type" value="Genomic_DNA"/>
</dbReference>
<protein>
    <recommendedName>
        <fullName evidence="2">IPT/TIG domain-containing protein</fullName>
    </recommendedName>
</protein>
<dbReference type="STRING" id="361077.A0A151ZHD6"/>
<dbReference type="OrthoDB" id="194358at2759"/>
<evidence type="ECO:0000313" key="3">
    <source>
        <dbReference type="EMBL" id="KYQ93392.1"/>
    </source>
</evidence>
<dbReference type="Gene3D" id="1.25.40.20">
    <property type="entry name" value="Ankyrin repeat-containing domain"/>
    <property type="match status" value="2"/>
</dbReference>
<evidence type="ECO:0000313" key="4">
    <source>
        <dbReference type="Proteomes" id="UP000076078"/>
    </source>
</evidence>
<gene>
    <name evidence="3" type="ORF">DLAC_06073</name>
</gene>
<dbReference type="InterPro" id="IPR002909">
    <property type="entry name" value="IPT_dom"/>
</dbReference>
<comment type="caution">
    <text evidence="3">The sequence shown here is derived from an EMBL/GenBank/DDBJ whole genome shotgun (WGS) entry which is preliminary data.</text>
</comment>
<feature type="repeat" description="ANK" evidence="1">
    <location>
        <begin position="637"/>
        <end position="669"/>
    </location>
</feature>
<dbReference type="PROSITE" id="PS50088">
    <property type="entry name" value="ANK_REPEAT"/>
    <property type="match status" value="4"/>
</dbReference>
<name>A0A151ZHD6_TIELA</name>
<dbReference type="PANTHER" id="PTHR24118">
    <property type="entry name" value="POTE ANKYRIN DOMAIN"/>
    <property type="match status" value="1"/>
</dbReference>
<dbReference type="SMART" id="SM00429">
    <property type="entry name" value="IPT"/>
    <property type="match status" value="1"/>
</dbReference>
<reference evidence="3 4" key="1">
    <citation type="submission" date="2015-12" db="EMBL/GenBank/DDBJ databases">
        <title>Dictyostelia acquired genes for synthesis and detection of signals that induce cell-type specialization by lateral gene transfer from prokaryotes.</title>
        <authorList>
            <person name="Gloeckner G."/>
            <person name="Schaap P."/>
        </authorList>
    </citation>
    <scope>NUCLEOTIDE SEQUENCE [LARGE SCALE GENOMIC DNA]</scope>
    <source>
        <strain evidence="3 4">TK</strain>
    </source>
</reference>
<dbReference type="AlphaFoldDB" id="A0A151ZHD6"/>
<feature type="repeat" description="ANK" evidence="1">
    <location>
        <begin position="704"/>
        <end position="731"/>
    </location>
</feature>
<feature type="repeat" description="ANK" evidence="1">
    <location>
        <begin position="602"/>
        <end position="623"/>
    </location>
</feature>
<dbReference type="PANTHER" id="PTHR24118:SF100">
    <property type="entry name" value="FYVE-TYPE DOMAIN-CONTAINING PROTEIN"/>
    <property type="match status" value="1"/>
</dbReference>
<dbReference type="InterPro" id="IPR002110">
    <property type="entry name" value="Ankyrin_rpt"/>
</dbReference>
<dbReference type="OMA" id="PFKNIYE"/>